<dbReference type="SUPFAM" id="SSF47789">
    <property type="entry name" value="C-terminal domain of RNA polymerase alpha subunit"/>
    <property type="match status" value="1"/>
</dbReference>
<dbReference type="EMBL" id="JAAOZD010000008">
    <property type="protein sequence ID" value="NIJ03078.1"/>
    <property type="molecule type" value="Genomic_DNA"/>
</dbReference>
<sequence>MASKSNWPGHTPLPKGLAAPARRALAHEGIETLEQLAEFGGAKATKLHGMGPVAIAQLEDAMEESGIAYGSVQP</sequence>
<name>A0ABX0TNN6_9MICC</name>
<gene>
    <name evidence="2" type="ORF">FHR86_003426</name>
</gene>
<evidence type="ECO:0000256" key="1">
    <source>
        <dbReference type="SAM" id="MobiDB-lite"/>
    </source>
</evidence>
<feature type="region of interest" description="Disordered" evidence="1">
    <location>
        <begin position="1"/>
        <end position="20"/>
    </location>
</feature>
<accession>A0ABX0TNN6</accession>
<evidence type="ECO:0000313" key="3">
    <source>
        <dbReference type="Proteomes" id="UP000802392"/>
    </source>
</evidence>
<evidence type="ECO:0000313" key="2">
    <source>
        <dbReference type="EMBL" id="NIJ03078.1"/>
    </source>
</evidence>
<keyword evidence="3" id="KW-1185">Reference proteome</keyword>
<protein>
    <recommendedName>
        <fullName evidence="4">DNA-binding protein</fullName>
    </recommendedName>
</protein>
<comment type="caution">
    <text evidence="2">The sequence shown here is derived from an EMBL/GenBank/DDBJ whole genome shotgun (WGS) entry which is preliminary data.</text>
</comment>
<organism evidence="2 3">
    <name type="scientific">Paenarthrobacter ilicis</name>
    <dbReference type="NCBI Taxonomy" id="43665"/>
    <lineage>
        <taxon>Bacteria</taxon>
        <taxon>Bacillati</taxon>
        <taxon>Actinomycetota</taxon>
        <taxon>Actinomycetes</taxon>
        <taxon>Micrococcales</taxon>
        <taxon>Micrococcaceae</taxon>
        <taxon>Paenarthrobacter</taxon>
    </lineage>
</organism>
<dbReference type="Gene3D" id="1.10.150.20">
    <property type="entry name" value="5' to 3' exonuclease, C-terminal subdomain"/>
    <property type="match status" value="1"/>
</dbReference>
<evidence type="ECO:0008006" key="4">
    <source>
        <dbReference type="Google" id="ProtNLM"/>
    </source>
</evidence>
<reference evidence="2 3" key="1">
    <citation type="submission" date="2020-03" db="EMBL/GenBank/DDBJ databases">
        <title>Genomic Encyclopedia of Type Strains, Phase III (KMG-III): the genomes of soil and plant-associated and newly described type strains.</title>
        <authorList>
            <person name="Whitman W."/>
        </authorList>
    </citation>
    <scope>NUCLEOTIDE SEQUENCE [LARGE SCALE GENOMIC DNA]</scope>
    <source>
        <strain evidence="2 3">CECT 4207</strain>
    </source>
</reference>
<dbReference type="Proteomes" id="UP000802392">
    <property type="component" value="Unassembled WGS sequence"/>
</dbReference>
<proteinExistence type="predicted"/>
<dbReference type="RefSeq" id="WP_167268988.1">
    <property type="nucleotide sequence ID" value="NZ_BAAAVO010000011.1"/>
</dbReference>